<dbReference type="SUPFAM" id="SSF118310">
    <property type="entry name" value="AN1-like Zinc finger"/>
    <property type="match status" value="1"/>
</dbReference>
<evidence type="ECO:0000256" key="2">
    <source>
        <dbReference type="ARBA" id="ARBA00022723"/>
    </source>
</evidence>
<dbReference type="Pfam" id="PF01754">
    <property type="entry name" value="zf-A20"/>
    <property type="match status" value="1"/>
</dbReference>
<organism evidence="6 7">
    <name type="scientific">Nelumbo nucifera</name>
    <name type="common">Sacred lotus</name>
    <dbReference type="NCBI Taxonomy" id="4432"/>
    <lineage>
        <taxon>Eukaryota</taxon>
        <taxon>Viridiplantae</taxon>
        <taxon>Streptophyta</taxon>
        <taxon>Embryophyta</taxon>
        <taxon>Tracheophyta</taxon>
        <taxon>Spermatophyta</taxon>
        <taxon>Magnoliopsida</taxon>
        <taxon>Proteales</taxon>
        <taxon>Nelumbonaceae</taxon>
        <taxon>Nelumbo</taxon>
    </lineage>
</organism>
<dbReference type="InterPro" id="IPR002653">
    <property type="entry name" value="Znf_A20"/>
</dbReference>
<keyword evidence="2" id="KW-0479">Metal-binding</keyword>
<dbReference type="InterPro" id="IPR000058">
    <property type="entry name" value="Znf_AN1"/>
</dbReference>
<dbReference type="Pfam" id="PF01428">
    <property type="entry name" value="zf-AN1"/>
    <property type="match status" value="1"/>
</dbReference>
<evidence type="ECO:0000313" key="6">
    <source>
        <dbReference type="Proteomes" id="UP000189703"/>
    </source>
</evidence>
<sequence>MTSEDRLKGPDQPKLCANGCGFFGTAANQNLCSKCYRDNVLRNLEKRSSSSSSTVVSSLPLPSSSPSPTTSSSPPPASSVGSKSTVNRCASCRKRVGLLGFTCRCGSTFCSIHRYPEKHQCGFDFKTTRRVAISETIQQSRPTNSMRESELFFSFLPSYTLSRGN</sequence>
<dbReference type="GeneID" id="104612022"/>
<evidence type="ECO:0000256" key="3">
    <source>
        <dbReference type="ARBA" id="ARBA00022771"/>
    </source>
</evidence>
<name>A0A1U8BL31_NELNU</name>
<gene>
    <name evidence="7" type="primary">LOC104612022</name>
</gene>
<dbReference type="RefSeq" id="XP_010277633.1">
    <property type="nucleotide sequence ID" value="XM_010279331.1"/>
</dbReference>
<evidence type="ECO:0000256" key="5">
    <source>
        <dbReference type="SAM" id="MobiDB-lite"/>
    </source>
</evidence>
<feature type="region of interest" description="Disordered" evidence="5">
    <location>
        <begin position="52"/>
        <end position="84"/>
    </location>
</feature>
<evidence type="ECO:0000256" key="1">
    <source>
        <dbReference type="ARBA" id="ARBA00003732"/>
    </source>
</evidence>
<dbReference type="GO" id="GO:0008270">
    <property type="term" value="F:zinc ion binding"/>
    <property type="evidence" value="ECO:0007669"/>
    <property type="project" value="UniProtKB-KW"/>
</dbReference>
<keyword evidence="6" id="KW-1185">Reference proteome</keyword>
<dbReference type="PANTHER" id="PTHR10634">
    <property type="entry name" value="AN1-TYPE ZINC FINGER PROTEIN"/>
    <property type="match status" value="1"/>
</dbReference>
<protein>
    <submittedName>
        <fullName evidence="7">Zinc finger A20 and AN1 domain-containing stress-associated protein 5-like</fullName>
    </submittedName>
</protein>
<keyword evidence="4" id="KW-0862">Zinc</keyword>
<accession>A0A1U8BL31</accession>
<dbReference type="GO" id="GO:0003677">
    <property type="term" value="F:DNA binding"/>
    <property type="evidence" value="ECO:0007669"/>
    <property type="project" value="InterPro"/>
</dbReference>
<proteinExistence type="predicted"/>
<dbReference type="SMART" id="SM00154">
    <property type="entry name" value="ZnF_AN1"/>
    <property type="match status" value="1"/>
</dbReference>
<dbReference type="PROSITE" id="PS51039">
    <property type="entry name" value="ZF_AN1"/>
    <property type="match status" value="1"/>
</dbReference>
<dbReference type="PANTHER" id="PTHR10634:SF98">
    <property type="entry name" value="ZINC FINGER A20 AND AN1 DOMAIN-CONTAINING STRESS-ASSOCIATED PROTEIN 3"/>
    <property type="match status" value="1"/>
</dbReference>
<dbReference type="KEGG" id="nnu:104612022"/>
<dbReference type="PROSITE" id="PS51036">
    <property type="entry name" value="ZF_A20"/>
    <property type="match status" value="1"/>
</dbReference>
<dbReference type="OrthoDB" id="428577at2759"/>
<dbReference type="eggNOG" id="KOG3173">
    <property type="taxonomic scope" value="Eukaryota"/>
</dbReference>
<dbReference type="Proteomes" id="UP000189703">
    <property type="component" value="Unplaced"/>
</dbReference>
<dbReference type="SMART" id="SM00259">
    <property type="entry name" value="ZnF_A20"/>
    <property type="match status" value="1"/>
</dbReference>
<dbReference type="OMA" id="PTNSMRE"/>
<dbReference type="SUPFAM" id="SSF57716">
    <property type="entry name" value="Glucocorticoid receptor-like (DNA-binding domain)"/>
    <property type="match status" value="1"/>
</dbReference>
<reference evidence="7" key="1">
    <citation type="submission" date="2025-08" db="UniProtKB">
        <authorList>
            <consortium name="RefSeq"/>
        </authorList>
    </citation>
    <scope>IDENTIFICATION</scope>
</reference>
<dbReference type="Gene3D" id="4.10.1110.10">
    <property type="entry name" value="AN1-like Zinc finger"/>
    <property type="match status" value="1"/>
</dbReference>
<keyword evidence="3" id="KW-0863">Zinc-finger</keyword>
<dbReference type="AlphaFoldDB" id="A0A1U8BL31"/>
<dbReference type="InterPro" id="IPR050652">
    <property type="entry name" value="AN1_A20_ZnFinger"/>
</dbReference>
<dbReference type="InterPro" id="IPR035896">
    <property type="entry name" value="AN1-like_Znf"/>
</dbReference>
<evidence type="ECO:0000256" key="4">
    <source>
        <dbReference type="ARBA" id="ARBA00022833"/>
    </source>
</evidence>
<dbReference type="Gene3D" id="1.20.5.4770">
    <property type="match status" value="1"/>
</dbReference>
<evidence type="ECO:0000313" key="7">
    <source>
        <dbReference type="RefSeq" id="XP_010277633.1"/>
    </source>
</evidence>
<comment type="function">
    <text evidence="1">May be involved in environmental stress response.</text>
</comment>